<dbReference type="Pfam" id="PF00735">
    <property type="entry name" value="Septin"/>
    <property type="match status" value="1"/>
</dbReference>
<name>A0ABY8MI90_9SPIO</name>
<feature type="domain" description="Septin-type G" evidence="1">
    <location>
        <begin position="7"/>
        <end position="169"/>
    </location>
</feature>
<keyword evidence="3" id="KW-1185">Reference proteome</keyword>
<dbReference type="EMBL" id="CP123443">
    <property type="protein sequence ID" value="WGK69060.1"/>
    <property type="molecule type" value="Genomic_DNA"/>
</dbReference>
<dbReference type="Proteomes" id="UP001228690">
    <property type="component" value="Chromosome"/>
</dbReference>
<gene>
    <name evidence="2" type="ORF">P0082_11340</name>
</gene>
<evidence type="ECO:0000313" key="3">
    <source>
        <dbReference type="Proteomes" id="UP001228690"/>
    </source>
</evidence>
<evidence type="ECO:0000259" key="1">
    <source>
        <dbReference type="Pfam" id="PF00735"/>
    </source>
</evidence>
<sequence>MSELKRCNILVLGKTGVGKSSLLNYILDKELEKTGVGRPQTEKGIFPHEANINGIDVKIFDTWGLEVGKDQEWKKLIQDHLKEHGIEKEIVDWIHAAIYCINVAGHRAEDIDTKMIRELVDGGFHVTVALTNADSLTESDEKKFCSVIYQKIPKGSVSIIPICSVIKKRRDGTETKRFGKNDLVDQILGSYRKLVIEKLPKRIVHLLLEEQKSLWNSLVGGSDGFPERIEDSEGKKRFTKEFQRITQKFAKETVPGIAKDESQKISDVGENLKLLLEDDPVKIKTRTIRIPPSFWEKFLNFFKKLFGIEEDETETHICINDQFDLWKSRIESFEEKIRESLQESLGTKNK</sequence>
<accession>A0ABY8MI90</accession>
<dbReference type="InterPro" id="IPR030379">
    <property type="entry name" value="G_SEPTIN_dom"/>
</dbReference>
<proteinExistence type="predicted"/>
<evidence type="ECO:0000313" key="2">
    <source>
        <dbReference type="EMBL" id="WGK69060.1"/>
    </source>
</evidence>
<dbReference type="SUPFAM" id="SSF52540">
    <property type="entry name" value="P-loop containing nucleoside triphosphate hydrolases"/>
    <property type="match status" value="1"/>
</dbReference>
<dbReference type="Gene3D" id="3.40.50.300">
    <property type="entry name" value="P-loop containing nucleotide triphosphate hydrolases"/>
    <property type="match status" value="1"/>
</dbReference>
<dbReference type="InterPro" id="IPR027417">
    <property type="entry name" value="P-loop_NTPase"/>
</dbReference>
<protein>
    <submittedName>
        <fullName evidence="2">50S ribosome-binding GTPase</fullName>
    </submittedName>
</protein>
<dbReference type="RefSeq" id="WP_326927248.1">
    <property type="nucleotide sequence ID" value="NZ_CP123443.1"/>
</dbReference>
<organism evidence="2 3">
    <name type="scientific">Candidatus Haliotispira prima</name>
    <dbReference type="NCBI Taxonomy" id="3034016"/>
    <lineage>
        <taxon>Bacteria</taxon>
        <taxon>Pseudomonadati</taxon>
        <taxon>Spirochaetota</taxon>
        <taxon>Spirochaetia</taxon>
        <taxon>Spirochaetales</taxon>
        <taxon>Spirochaetaceae</taxon>
        <taxon>Candidatus Haliotispira</taxon>
    </lineage>
</organism>
<reference evidence="2 3" key="1">
    <citation type="submission" date="2023-04" db="EMBL/GenBank/DDBJ databases">
        <title>Spirochaete genome identified in red abalone sample constitutes a novel genus.</title>
        <authorList>
            <person name="Sharma S.P."/>
            <person name="Purcell C.M."/>
            <person name="Hyde J.R."/>
            <person name="Severin A.J."/>
        </authorList>
    </citation>
    <scope>NUCLEOTIDE SEQUENCE [LARGE SCALE GENOMIC DNA]</scope>
    <source>
        <strain evidence="2 3">SP-2023</strain>
    </source>
</reference>